<dbReference type="OrthoDB" id="2985014at2759"/>
<feature type="transmembrane region" description="Helical" evidence="7">
    <location>
        <begin position="99"/>
        <end position="121"/>
    </location>
</feature>
<dbReference type="Proteomes" id="UP000001861">
    <property type="component" value="Unassembled WGS sequence"/>
</dbReference>
<dbReference type="AlphaFoldDB" id="D6RNL3"/>
<dbReference type="SUPFAM" id="SSF103473">
    <property type="entry name" value="MFS general substrate transporter"/>
    <property type="match status" value="1"/>
</dbReference>
<dbReference type="FunFam" id="1.20.1250.20:FF:000034">
    <property type="entry name" value="MFS general substrate transporter"/>
    <property type="match status" value="1"/>
</dbReference>
<reference evidence="9 10" key="1">
    <citation type="journal article" date="2010" name="Proc. Natl. Acad. Sci. U.S.A.">
        <title>Insights into evolution of multicellular fungi from the assembled chromosomes of the mushroom Coprinopsis cinerea (Coprinus cinereus).</title>
        <authorList>
            <person name="Stajich J.E."/>
            <person name="Wilke S.K."/>
            <person name="Ahren D."/>
            <person name="Au C.H."/>
            <person name="Birren B.W."/>
            <person name="Borodovsky M."/>
            <person name="Burns C."/>
            <person name="Canback B."/>
            <person name="Casselton L.A."/>
            <person name="Cheng C.K."/>
            <person name="Deng J."/>
            <person name="Dietrich F.S."/>
            <person name="Fargo D.C."/>
            <person name="Farman M.L."/>
            <person name="Gathman A.C."/>
            <person name="Goldberg J."/>
            <person name="Guigo R."/>
            <person name="Hoegger P.J."/>
            <person name="Hooker J.B."/>
            <person name="Huggins A."/>
            <person name="James T.Y."/>
            <person name="Kamada T."/>
            <person name="Kilaru S."/>
            <person name="Kodira C."/>
            <person name="Kues U."/>
            <person name="Kupfer D."/>
            <person name="Kwan H.S."/>
            <person name="Lomsadze A."/>
            <person name="Li W."/>
            <person name="Lilly W.W."/>
            <person name="Ma L.J."/>
            <person name="Mackey A.J."/>
            <person name="Manning G."/>
            <person name="Martin F."/>
            <person name="Muraguchi H."/>
            <person name="Natvig D.O."/>
            <person name="Palmerini H."/>
            <person name="Ramesh M.A."/>
            <person name="Rehmeyer C.J."/>
            <person name="Roe B.A."/>
            <person name="Shenoy N."/>
            <person name="Stanke M."/>
            <person name="Ter-Hovhannisyan V."/>
            <person name="Tunlid A."/>
            <person name="Velagapudi R."/>
            <person name="Vision T.J."/>
            <person name="Zeng Q."/>
            <person name="Zolan M.E."/>
            <person name="Pukkila P.J."/>
        </authorList>
    </citation>
    <scope>NUCLEOTIDE SEQUENCE [LARGE SCALE GENOMIC DNA]</scope>
    <source>
        <strain evidence="10">Okayama-7 / 130 / ATCC MYA-4618 / FGSC 9003</strain>
    </source>
</reference>
<evidence type="ECO:0000256" key="1">
    <source>
        <dbReference type="ARBA" id="ARBA00004141"/>
    </source>
</evidence>
<dbReference type="OMA" id="REGMDMS"/>
<protein>
    <recommendedName>
        <fullName evidence="8">Major facilitator superfamily (MFS) profile domain-containing protein</fullName>
    </recommendedName>
</protein>
<evidence type="ECO:0000259" key="8">
    <source>
        <dbReference type="PROSITE" id="PS50850"/>
    </source>
</evidence>
<feature type="transmembrane region" description="Helical" evidence="7">
    <location>
        <begin position="411"/>
        <end position="432"/>
    </location>
</feature>
<feature type="compositionally biased region" description="Basic and acidic residues" evidence="6">
    <location>
        <begin position="9"/>
        <end position="19"/>
    </location>
</feature>
<dbReference type="GO" id="GO:0016020">
    <property type="term" value="C:membrane"/>
    <property type="evidence" value="ECO:0007669"/>
    <property type="project" value="UniProtKB-SubCell"/>
</dbReference>
<evidence type="ECO:0000256" key="2">
    <source>
        <dbReference type="ARBA" id="ARBA00022448"/>
    </source>
</evidence>
<feature type="region of interest" description="Disordered" evidence="6">
    <location>
        <begin position="1"/>
        <end position="44"/>
    </location>
</feature>
<dbReference type="Gene3D" id="1.20.1250.20">
    <property type="entry name" value="MFS general substrate transporter like domains"/>
    <property type="match status" value="2"/>
</dbReference>
<evidence type="ECO:0000256" key="4">
    <source>
        <dbReference type="ARBA" id="ARBA00022989"/>
    </source>
</evidence>
<keyword evidence="4 7" id="KW-1133">Transmembrane helix</keyword>
<comment type="caution">
    <text evidence="9">The sequence shown here is derived from an EMBL/GenBank/DDBJ whole genome shotgun (WGS) entry which is preliminary data.</text>
</comment>
<feature type="transmembrane region" description="Helical" evidence="7">
    <location>
        <begin position="452"/>
        <end position="472"/>
    </location>
</feature>
<dbReference type="EMBL" id="AACS02000007">
    <property type="protein sequence ID" value="EFI27429.1"/>
    <property type="molecule type" value="Genomic_DNA"/>
</dbReference>
<dbReference type="PANTHER" id="PTHR43791">
    <property type="entry name" value="PERMEASE-RELATED"/>
    <property type="match status" value="1"/>
</dbReference>
<dbReference type="InterPro" id="IPR011701">
    <property type="entry name" value="MFS"/>
</dbReference>
<feature type="compositionally biased region" description="Low complexity" evidence="6">
    <location>
        <begin position="20"/>
        <end position="33"/>
    </location>
</feature>
<dbReference type="RefSeq" id="XP_002910923.1">
    <property type="nucleotide sequence ID" value="XM_002910877.1"/>
</dbReference>
<accession>D6RNL3</accession>
<keyword evidence="2" id="KW-0813">Transport</keyword>
<feature type="transmembrane region" description="Helical" evidence="7">
    <location>
        <begin position="329"/>
        <end position="347"/>
    </location>
</feature>
<feature type="transmembrane region" description="Helical" evidence="7">
    <location>
        <begin position="221"/>
        <end position="243"/>
    </location>
</feature>
<evidence type="ECO:0000313" key="9">
    <source>
        <dbReference type="EMBL" id="EFI27429.1"/>
    </source>
</evidence>
<feature type="domain" description="Major facilitator superfamily (MFS) profile" evidence="8">
    <location>
        <begin position="62"/>
        <end position="476"/>
    </location>
</feature>
<dbReference type="PROSITE" id="PS50850">
    <property type="entry name" value="MFS"/>
    <property type="match status" value="1"/>
</dbReference>
<feature type="transmembrane region" description="Helical" evidence="7">
    <location>
        <begin position="188"/>
        <end position="209"/>
    </location>
</feature>
<keyword evidence="5 7" id="KW-0472">Membrane</keyword>
<dbReference type="HOGENOM" id="CLU_001265_0_1_1"/>
<comment type="subcellular location">
    <subcellularLocation>
        <location evidence="1">Membrane</location>
        <topology evidence="1">Multi-pass membrane protein</topology>
    </subcellularLocation>
</comment>
<evidence type="ECO:0000256" key="7">
    <source>
        <dbReference type="SAM" id="Phobius"/>
    </source>
</evidence>
<gene>
    <name evidence="9" type="ORF">CC1G_14900</name>
</gene>
<evidence type="ECO:0000256" key="6">
    <source>
        <dbReference type="SAM" id="MobiDB-lite"/>
    </source>
</evidence>
<dbReference type="InParanoid" id="D6RNL3"/>
<dbReference type="InterPro" id="IPR036259">
    <property type="entry name" value="MFS_trans_sf"/>
</dbReference>
<evidence type="ECO:0000313" key="10">
    <source>
        <dbReference type="Proteomes" id="UP000001861"/>
    </source>
</evidence>
<dbReference type="InterPro" id="IPR020846">
    <property type="entry name" value="MFS_dom"/>
</dbReference>
<keyword evidence="3 7" id="KW-0812">Transmembrane</keyword>
<evidence type="ECO:0000256" key="3">
    <source>
        <dbReference type="ARBA" id="ARBA00022692"/>
    </source>
</evidence>
<dbReference type="KEGG" id="cci:CC1G_14900"/>
<feature type="transmembrane region" description="Helical" evidence="7">
    <location>
        <begin position="383"/>
        <end position="404"/>
    </location>
</feature>
<dbReference type="GeneID" id="9380302"/>
<dbReference type="eggNOG" id="KOG2533">
    <property type="taxonomic scope" value="Eukaryota"/>
</dbReference>
<feature type="transmembrane region" description="Helical" evidence="7">
    <location>
        <begin position="359"/>
        <end position="377"/>
    </location>
</feature>
<dbReference type="GO" id="GO:0022857">
    <property type="term" value="F:transmembrane transporter activity"/>
    <property type="evidence" value="ECO:0007669"/>
    <property type="project" value="InterPro"/>
</dbReference>
<name>D6RNL3_COPC7</name>
<dbReference type="FunCoup" id="D6RNL3">
    <property type="interactions" value="90"/>
</dbReference>
<organism evidence="9 10">
    <name type="scientific">Coprinopsis cinerea (strain Okayama-7 / 130 / ATCC MYA-4618 / FGSC 9003)</name>
    <name type="common">Inky cap fungus</name>
    <name type="synonym">Hormographiella aspergillata</name>
    <dbReference type="NCBI Taxonomy" id="240176"/>
    <lineage>
        <taxon>Eukaryota</taxon>
        <taxon>Fungi</taxon>
        <taxon>Dikarya</taxon>
        <taxon>Basidiomycota</taxon>
        <taxon>Agaricomycotina</taxon>
        <taxon>Agaricomycetes</taxon>
        <taxon>Agaricomycetidae</taxon>
        <taxon>Agaricales</taxon>
        <taxon>Agaricineae</taxon>
        <taxon>Psathyrellaceae</taxon>
        <taxon>Coprinopsis</taxon>
    </lineage>
</organism>
<feature type="transmembrane region" description="Helical" evidence="7">
    <location>
        <begin position="292"/>
        <end position="317"/>
    </location>
</feature>
<feature type="transmembrane region" description="Helical" evidence="7">
    <location>
        <begin position="128"/>
        <end position="147"/>
    </location>
</feature>
<dbReference type="VEuPathDB" id="FungiDB:CC1G_14900"/>
<keyword evidence="10" id="KW-1185">Reference proteome</keyword>
<proteinExistence type="predicted"/>
<dbReference type="Pfam" id="PF07690">
    <property type="entry name" value="MFS_1"/>
    <property type="match status" value="1"/>
</dbReference>
<evidence type="ECO:0000256" key="5">
    <source>
        <dbReference type="ARBA" id="ARBA00023136"/>
    </source>
</evidence>
<feature type="transmembrane region" description="Helical" evidence="7">
    <location>
        <begin position="153"/>
        <end position="176"/>
    </location>
</feature>
<sequence>MSAPDSNPPDEKDEKKLEVEVQSSTKSSVESQSPVESKVSDGLTDEERELVRRAKLKLDLTLMPVMAMFNFLGYLDRTNIGNARIAGMQSDLSLTDKQFSIAIAVFYGPYILSELPSNLVLKKIGPNFLLPAVLTGWGIVVLAQGFVKNYGGLLAIRLVLGLLEGPMFPGIVLYLSGFYTRKELSLRIAYFASSASVGGAFSGLLAAGITRMHGKSGLPGWRWIFIIEGLITLVVGLIGFFLVPANPEKSRVLSPAEKKSVAKLLEMDRPPIGADEKFNPKEIVRSITSPHVFFVFVVFILGGSIYNGLAVFVPTIINDLDFTANESQLLSVGPFAVAFVVSIIGSWISDRFNRRGPPLIVLATILTIGWVIFYVSQNNWLSYASFFFMVPGIYACTPIAAAWLSNNSEPYFRRATSIAFAFMATNVGGIFSTTQFPRKDAPRYRTATITNLTFSVIITLSAATNMLLLRWMDSRKARNRDKILAPFINESDSDGTGKEAWLELGDKHPDFKYTL</sequence>
<dbReference type="PANTHER" id="PTHR43791:SF85">
    <property type="entry name" value="TRANSPORTER, PUTATIVE (AFU_ORTHOLOGUE AFUA_6G00710)-RELATED"/>
    <property type="match status" value="1"/>
</dbReference>
<dbReference type="FunFam" id="1.20.1250.20:FF:000013">
    <property type="entry name" value="MFS general substrate transporter"/>
    <property type="match status" value="1"/>
</dbReference>